<dbReference type="GO" id="GO:0051445">
    <property type="term" value="P:regulation of meiotic cell cycle"/>
    <property type="evidence" value="ECO:0007669"/>
    <property type="project" value="TreeGrafter"/>
</dbReference>
<evidence type="ECO:0000313" key="2">
    <source>
        <dbReference type="RefSeq" id="XP_033778360.1"/>
    </source>
</evidence>
<proteinExistence type="predicted"/>
<dbReference type="GO" id="GO:0007129">
    <property type="term" value="P:homologous chromosome pairing at meiosis"/>
    <property type="evidence" value="ECO:0007669"/>
    <property type="project" value="InterPro"/>
</dbReference>
<dbReference type="Proteomes" id="UP000515159">
    <property type="component" value="Chromosome 15"/>
</dbReference>
<dbReference type="OrthoDB" id="10028206at2759"/>
<dbReference type="GeneID" id="117349252"/>
<dbReference type="RefSeq" id="XP_033778360.1">
    <property type="nucleotide sequence ID" value="XM_033922469.1"/>
</dbReference>
<dbReference type="GO" id="GO:0007276">
    <property type="term" value="P:gamete generation"/>
    <property type="evidence" value="ECO:0007669"/>
    <property type="project" value="InterPro"/>
</dbReference>
<dbReference type="FunCoup" id="A0A6P8PBJ7">
    <property type="interactions" value="41"/>
</dbReference>
<evidence type="ECO:0000313" key="1">
    <source>
        <dbReference type="Proteomes" id="UP000515159"/>
    </source>
</evidence>
<accession>A0A6P8PBJ7</accession>
<keyword evidence="1" id="KW-1185">Reference proteome</keyword>
<sequence>MKRIFNENPICTTAGCLPVPVYNQKRRNRQPLTSFPENNEPSISSINSFPENFDFSPMSEVPVQDLFGKNRMATLSHQGKTMDNSRLKGEKQNMNAGIWKGNDCLFPSRTDFMSDTEMVHGQISTLGNIWQQRSCEPCKTRTTASEKMYSSTAQWPLISNSTARGLQNHSSLYKLSYNLQQTKLKEKQFGGIPEEATIQLVPRMQVKIKENDSSLRIIPAVIECMKLWSEYTYKVPLLFEVLATLDSAVTSGPYSAKTFLLRDGQASVPCVFYEIDRDLPKLIRGRVHRCMGTYDRKRNLFKCVSVRPASVAEQRTFEEFVKVADAEIRQYMKTINEL</sequence>
<dbReference type="KEGG" id="gsh:117349252"/>
<dbReference type="PANTHER" id="PTHR35258:SF1">
    <property type="entry name" value="SPERMATOGENESIS-ASSOCIATED PROTEIN 22"/>
    <property type="match status" value="1"/>
</dbReference>
<dbReference type="InParanoid" id="A0A6P8PBJ7"/>
<dbReference type="InterPro" id="IPR033536">
    <property type="entry name" value="Spata22"/>
</dbReference>
<dbReference type="AlphaFoldDB" id="A0A6P8PBJ7"/>
<gene>
    <name evidence="2" type="primary">SPATA22</name>
</gene>
<dbReference type="PANTHER" id="PTHR35258">
    <property type="entry name" value="SPERMATOGENESIS-ASSOCIATED PROTEIN 22"/>
    <property type="match status" value="1"/>
</dbReference>
<dbReference type="CTD" id="84690"/>
<organism evidence="1 2">
    <name type="scientific">Geotrypetes seraphini</name>
    <name type="common">Gaboon caecilian</name>
    <name type="synonym">Caecilia seraphini</name>
    <dbReference type="NCBI Taxonomy" id="260995"/>
    <lineage>
        <taxon>Eukaryota</taxon>
        <taxon>Metazoa</taxon>
        <taxon>Chordata</taxon>
        <taxon>Craniata</taxon>
        <taxon>Vertebrata</taxon>
        <taxon>Euteleostomi</taxon>
        <taxon>Amphibia</taxon>
        <taxon>Gymnophiona</taxon>
        <taxon>Geotrypetes</taxon>
    </lineage>
</organism>
<dbReference type="GO" id="GO:0000711">
    <property type="term" value="P:meiotic DNA repair synthesis"/>
    <property type="evidence" value="ECO:0007669"/>
    <property type="project" value="InterPro"/>
</dbReference>
<protein>
    <submittedName>
        <fullName evidence="2">Spermatogenesis-associated protein 22 isoform X1</fullName>
    </submittedName>
</protein>
<reference evidence="2" key="1">
    <citation type="submission" date="2025-08" db="UniProtKB">
        <authorList>
            <consortium name="RefSeq"/>
        </authorList>
    </citation>
    <scope>IDENTIFICATION</scope>
</reference>
<name>A0A6P8PBJ7_GEOSA</name>